<dbReference type="PRINTS" id="PR00368">
    <property type="entry name" value="FADPNR"/>
</dbReference>
<dbReference type="GO" id="GO:0005737">
    <property type="term" value="C:cytoplasm"/>
    <property type="evidence" value="ECO:0007669"/>
    <property type="project" value="TreeGrafter"/>
</dbReference>
<name>A0A1V9ZKM1_ACHHY</name>
<dbReference type="OrthoDB" id="202203at2759"/>
<dbReference type="STRING" id="1202772.A0A1V9ZKM1"/>
<keyword evidence="7" id="KW-1185">Reference proteome</keyword>
<dbReference type="InterPro" id="IPR036188">
    <property type="entry name" value="FAD/NAD-bd_sf"/>
</dbReference>
<keyword evidence="4" id="KW-0560">Oxidoreductase</keyword>
<dbReference type="Proteomes" id="UP000243579">
    <property type="component" value="Unassembled WGS sequence"/>
</dbReference>
<keyword evidence="2" id="KW-0285">Flavoprotein</keyword>
<dbReference type="SUPFAM" id="SSF51905">
    <property type="entry name" value="FAD/NAD(P)-binding domain"/>
    <property type="match status" value="1"/>
</dbReference>
<evidence type="ECO:0000259" key="5">
    <source>
        <dbReference type="Pfam" id="PF07992"/>
    </source>
</evidence>
<dbReference type="PRINTS" id="PR00411">
    <property type="entry name" value="PNDRDTASEI"/>
</dbReference>
<dbReference type="Pfam" id="PF07992">
    <property type="entry name" value="Pyr_redox_2"/>
    <property type="match status" value="1"/>
</dbReference>
<evidence type="ECO:0000256" key="2">
    <source>
        <dbReference type="ARBA" id="ARBA00022630"/>
    </source>
</evidence>
<evidence type="ECO:0000313" key="6">
    <source>
        <dbReference type="EMBL" id="OQR98517.1"/>
    </source>
</evidence>
<comment type="caution">
    <text evidence="6">The sequence shown here is derived from an EMBL/GenBank/DDBJ whole genome shotgun (WGS) entry which is preliminary data.</text>
</comment>
<protein>
    <submittedName>
        <fullName evidence="6">Pyridine nucleotide-disulfide oxidoreductase</fullName>
    </submittedName>
</protein>
<proteinExistence type="inferred from homology"/>
<evidence type="ECO:0000313" key="7">
    <source>
        <dbReference type="Proteomes" id="UP000243579"/>
    </source>
</evidence>
<dbReference type="AlphaFoldDB" id="A0A1V9ZKM1"/>
<sequence>MASPKRIVIVGGGYAGVHCAQALEKRVSGTVGHITLVEVNEFTYHVIGAPRALVDKSYLPLLTIPIARAFRTVEIVRGYAETIEGNELVVRKVEPMTHSVTHDSTRVPFDILVLATGSSYASPIKIPNGVAAATSRQDVDKMVTTAFNEIKAADSVLIVGGGAVGCEIAGEISSAYPGKKVTLLDGGSEIVQHTNLKPSFRRKLMKALTARGVKVLLGERLPNRLEASTYEKNKTLTTTSGTSIVSDVQLVCTGSSPNGQLIRTLDPTLTEPRGIKVKPNLNLDDPRFPNIYVIGDASNHPSPKLAYIAGLQAKHLAKQLARHLKRGTDLAPFRTPSGPAGLLLPVGPTGGVAQLPLMGGLIAGDCLVRPIKAKDYFAGKTWVDWKAT</sequence>
<reference evidence="6 7" key="1">
    <citation type="journal article" date="2014" name="Genome Biol. Evol.">
        <title>The secreted proteins of Achlya hypogyna and Thraustotheca clavata identify the ancestral oomycete secretome and reveal gene acquisitions by horizontal gene transfer.</title>
        <authorList>
            <person name="Misner I."/>
            <person name="Blouin N."/>
            <person name="Leonard G."/>
            <person name="Richards T.A."/>
            <person name="Lane C.E."/>
        </authorList>
    </citation>
    <scope>NUCLEOTIDE SEQUENCE [LARGE SCALE GENOMIC DNA]</scope>
    <source>
        <strain evidence="6 7">ATCC 48635</strain>
    </source>
</reference>
<feature type="domain" description="FAD/NAD(P)-binding" evidence="5">
    <location>
        <begin position="6"/>
        <end position="312"/>
    </location>
</feature>
<dbReference type="GO" id="GO:0004174">
    <property type="term" value="F:electron-transferring-flavoprotein dehydrogenase activity"/>
    <property type="evidence" value="ECO:0007669"/>
    <property type="project" value="TreeGrafter"/>
</dbReference>
<evidence type="ECO:0000256" key="1">
    <source>
        <dbReference type="ARBA" id="ARBA00006442"/>
    </source>
</evidence>
<comment type="similarity">
    <text evidence="1">Belongs to the FAD-dependent oxidoreductase family.</text>
</comment>
<dbReference type="InterPro" id="IPR023753">
    <property type="entry name" value="FAD/NAD-binding_dom"/>
</dbReference>
<dbReference type="PANTHER" id="PTHR43735:SF3">
    <property type="entry name" value="FERROPTOSIS SUPPRESSOR PROTEIN 1"/>
    <property type="match status" value="1"/>
</dbReference>
<keyword evidence="3" id="KW-0274">FAD</keyword>
<dbReference type="GO" id="GO:0050660">
    <property type="term" value="F:flavin adenine dinucleotide binding"/>
    <property type="evidence" value="ECO:0007669"/>
    <property type="project" value="TreeGrafter"/>
</dbReference>
<evidence type="ECO:0000256" key="3">
    <source>
        <dbReference type="ARBA" id="ARBA00022827"/>
    </source>
</evidence>
<gene>
    <name evidence="6" type="ORF">ACHHYP_08437</name>
</gene>
<dbReference type="PANTHER" id="PTHR43735">
    <property type="entry name" value="APOPTOSIS-INDUCING FACTOR 1"/>
    <property type="match status" value="1"/>
</dbReference>
<dbReference type="Gene3D" id="3.50.50.100">
    <property type="match status" value="1"/>
</dbReference>
<organism evidence="6 7">
    <name type="scientific">Achlya hypogyna</name>
    <name type="common">Oomycete</name>
    <name type="synonym">Protoachlya hypogyna</name>
    <dbReference type="NCBI Taxonomy" id="1202772"/>
    <lineage>
        <taxon>Eukaryota</taxon>
        <taxon>Sar</taxon>
        <taxon>Stramenopiles</taxon>
        <taxon>Oomycota</taxon>
        <taxon>Saprolegniomycetes</taxon>
        <taxon>Saprolegniales</taxon>
        <taxon>Achlyaceae</taxon>
        <taxon>Achlya</taxon>
    </lineage>
</organism>
<evidence type="ECO:0000256" key="4">
    <source>
        <dbReference type="ARBA" id="ARBA00023002"/>
    </source>
</evidence>
<accession>A0A1V9ZKM1</accession>
<dbReference type="EMBL" id="JNBR01000083">
    <property type="protein sequence ID" value="OQR98517.1"/>
    <property type="molecule type" value="Genomic_DNA"/>
</dbReference>